<dbReference type="InterPro" id="IPR000182">
    <property type="entry name" value="GNAT_dom"/>
</dbReference>
<dbReference type="InterPro" id="IPR051822">
    <property type="entry name" value="Glycosyl_Hydrolase_84"/>
</dbReference>
<keyword evidence="3" id="KW-1185">Reference proteome</keyword>
<dbReference type="OrthoDB" id="9975416at2759"/>
<dbReference type="PANTHER" id="PTHR13170">
    <property type="entry name" value="O-GLCNACASE"/>
    <property type="match status" value="1"/>
</dbReference>
<dbReference type="AlphaFoldDB" id="A0A166ERL8"/>
<dbReference type="GO" id="GO:0016231">
    <property type="term" value="F:beta-N-acetylglucosaminidase activity"/>
    <property type="evidence" value="ECO:0007669"/>
    <property type="project" value="TreeGrafter"/>
</dbReference>
<sequence>MTTYIREAREEDKPSISRICLLTSNFGTSAEHLHTIGELPGLMWALPYVSLPTTFGYVLVTPGKDGAEEVVGYIVATSDSKKYREATEETWFPPLREKYPLALASSPDLTDLDKFYVNIIHKPFDTPENVLEFSPAHIHMNILPPLQRQGWGRKMMGKVVEHLQEVDPKMEGLWIGVDPRNEEGKKFYKKLGATHFPTEHGEHYILRFSAFK</sequence>
<evidence type="ECO:0000259" key="1">
    <source>
        <dbReference type="Pfam" id="PF00583"/>
    </source>
</evidence>
<dbReference type="Proteomes" id="UP000076798">
    <property type="component" value="Unassembled WGS sequence"/>
</dbReference>
<accession>A0A166ERL8</accession>
<name>A0A166ERL8_9AGAM</name>
<protein>
    <recommendedName>
        <fullName evidence="1">N-acetyltransferase domain-containing protein</fullName>
    </recommendedName>
</protein>
<dbReference type="GO" id="GO:0009100">
    <property type="term" value="P:glycoprotein metabolic process"/>
    <property type="evidence" value="ECO:0007669"/>
    <property type="project" value="TreeGrafter"/>
</dbReference>
<feature type="domain" description="N-acetyltransferase" evidence="1">
    <location>
        <begin position="140"/>
        <end position="192"/>
    </location>
</feature>
<evidence type="ECO:0000313" key="3">
    <source>
        <dbReference type="Proteomes" id="UP000076798"/>
    </source>
</evidence>
<dbReference type="Gene3D" id="3.40.630.30">
    <property type="match status" value="1"/>
</dbReference>
<reference evidence="2 3" key="1">
    <citation type="journal article" date="2016" name="Mol. Biol. Evol.">
        <title>Comparative Genomics of Early-Diverging Mushroom-Forming Fungi Provides Insights into the Origins of Lignocellulose Decay Capabilities.</title>
        <authorList>
            <person name="Nagy L.G."/>
            <person name="Riley R."/>
            <person name="Tritt A."/>
            <person name="Adam C."/>
            <person name="Daum C."/>
            <person name="Floudas D."/>
            <person name="Sun H."/>
            <person name="Yadav J.S."/>
            <person name="Pangilinan J."/>
            <person name="Larsson K.H."/>
            <person name="Matsuura K."/>
            <person name="Barry K."/>
            <person name="Labutti K."/>
            <person name="Kuo R."/>
            <person name="Ohm R.A."/>
            <person name="Bhattacharya S.S."/>
            <person name="Shirouzu T."/>
            <person name="Yoshinaga Y."/>
            <person name="Martin F.M."/>
            <person name="Grigoriev I.V."/>
            <person name="Hibbett D.S."/>
        </authorList>
    </citation>
    <scope>NUCLEOTIDE SEQUENCE [LARGE SCALE GENOMIC DNA]</scope>
    <source>
        <strain evidence="2 3">HHB10207 ss-3</strain>
    </source>
</reference>
<evidence type="ECO:0000313" key="2">
    <source>
        <dbReference type="EMBL" id="KZT39866.1"/>
    </source>
</evidence>
<dbReference type="SUPFAM" id="SSF55729">
    <property type="entry name" value="Acyl-CoA N-acyltransferases (Nat)"/>
    <property type="match status" value="1"/>
</dbReference>
<dbReference type="PANTHER" id="PTHR13170:SF16">
    <property type="entry name" value="PROTEIN O-GLCNACASE"/>
    <property type="match status" value="1"/>
</dbReference>
<dbReference type="GO" id="GO:0016747">
    <property type="term" value="F:acyltransferase activity, transferring groups other than amino-acyl groups"/>
    <property type="evidence" value="ECO:0007669"/>
    <property type="project" value="InterPro"/>
</dbReference>
<dbReference type="InterPro" id="IPR016181">
    <property type="entry name" value="Acyl_CoA_acyltransferase"/>
</dbReference>
<gene>
    <name evidence="2" type="ORF">SISSUDRAFT_1118686</name>
</gene>
<organism evidence="2 3">
    <name type="scientific">Sistotremastrum suecicum HHB10207 ss-3</name>
    <dbReference type="NCBI Taxonomy" id="1314776"/>
    <lineage>
        <taxon>Eukaryota</taxon>
        <taxon>Fungi</taxon>
        <taxon>Dikarya</taxon>
        <taxon>Basidiomycota</taxon>
        <taxon>Agaricomycotina</taxon>
        <taxon>Agaricomycetes</taxon>
        <taxon>Sistotremastrales</taxon>
        <taxon>Sistotremastraceae</taxon>
        <taxon>Sistotremastrum</taxon>
    </lineage>
</organism>
<dbReference type="Pfam" id="PF00583">
    <property type="entry name" value="Acetyltransf_1"/>
    <property type="match status" value="1"/>
</dbReference>
<proteinExistence type="predicted"/>
<dbReference type="EMBL" id="KV428040">
    <property type="protein sequence ID" value="KZT39866.1"/>
    <property type="molecule type" value="Genomic_DNA"/>
</dbReference>
<dbReference type="STRING" id="1314776.A0A166ERL8"/>